<feature type="region of interest" description="Disordered" evidence="1">
    <location>
        <begin position="1"/>
        <end position="25"/>
    </location>
</feature>
<organism evidence="2 3">
    <name type="scientific">Caerostris extrusa</name>
    <name type="common">Bark spider</name>
    <name type="synonym">Caerostris bankana</name>
    <dbReference type="NCBI Taxonomy" id="172846"/>
    <lineage>
        <taxon>Eukaryota</taxon>
        <taxon>Metazoa</taxon>
        <taxon>Ecdysozoa</taxon>
        <taxon>Arthropoda</taxon>
        <taxon>Chelicerata</taxon>
        <taxon>Arachnida</taxon>
        <taxon>Araneae</taxon>
        <taxon>Araneomorphae</taxon>
        <taxon>Entelegynae</taxon>
        <taxon>Araneoidea</taxon>
        <taxon>Araneidae</taxon>
        <taxon>Caerostris</taxon>
    </lineage>
</organism>
<feature type="non-terminal residue" evidence="2">
    <location>
        <position position="1"/>
    </location>
</feature>
<evidence type="ECO:0000313" key="2">
    <source>
        <dbReference type="EMBL" id="GIY08243.1"/>
    </source>
</evidence>
<protein>
    <submittedName>
        <fullName evidence="2">Uncharacterized protein</fullName>
    </submittedName>
</protein>
<dbReference type="Proteomes" id="UP001054945">
    <property type="component" value="Unassembled WGS sequence"/>
</dbReference>
<gene>
    <name evidence="2" type="ORF">CEXT_417171</name>
</gene>
<dbReference type="AlphaFoldDB" id="A0AAV4QDX8"/>
<comment type="caution">
    <text evidence="2">The sequence shown here is derived from an EMBL/GenBank/DDBJ whole genome shotgun (WGS) entry which is preliminary data.</text>
</comment>
<accession>A0AAV4QDX8</accession>
<name>A0AAV4QDX8_CAEEX</name>
<sequence length="25" mass="2898">TNKENTSPGWDDEQKSVMIIPDYDD</sequence>
<reference evidence="2 3" key="1">
    <citation type="submission" date="2021-06" db="EMBL/GenBank/DDBJ databases">
        <title>Caerostris extrusa draft genome.</title>
        <authorList>
            <person name="Kono N."/>
            <person name="Arakawa K."/>
        </authorList>
    </citation>
    <scope>NUCLEOTIDE SEQUENCE [LARGE SCALE GENOMIC DNA]</scope>
</reference>
<dbReference type="EMBL" id="BPLR01006220">
    <property type="protein sequence ID" value="GIY08243.1"/>
    <property type="molecule type" value="Genomic_DNA"/>
</dbReference>
<evidence type="ECO:0000313" key="3">
    <source>
        <dbReference type="Proteomes" id="UP001054945"/>
    </source>
</evidence>
<keyword evidence="3" id="KW-1185">Reference proteome</keyword>
<proteinExistence type="predicted"/>
<evidence type="ECO:0000256" key="1">
    <source>
        <dbReference type="SAM" id="MobiDB-lite"/>
    </source>
</evidence>